<feature type="region of interest" description="Disordered" evidence="6">
    <location>
        <begin position="270"/>
        <end position="336"/>
    </location>
</feature>
<evidence type="ECO:0000256" key="2">
    <source>
        <dbReference type="ARBA" id="ARBA00007708"/>
    </source>
</evidence>
<feature type="compositionally biased region" description="Low complexity" evidence="6">
    <location>
        <begin position="511"/>
        <end position="521"/>
    </location>
</feature>
<dbReference type="Pfam" id="PF03127">
    <property type="entry name" value="GAT"/>
    <property type="match status" value="1"/>
</dbReference>
<evidence type="ECO:0000256" key="5">
    <source>
        <dbReference type="ARBA" id="ARBA00023136"/>
    </source>
</evidence>
<sequence length="635" mass="70173">MAGSMVERATSDMLIGPDWAMNIEICDIINHDPGQAKDVVKAVKKRLGNKNPKIQLLSLTLLETLIKNCGEYVHMQVAERDVLHEMVKLVKKKTADLHVKEKILVLLDTWQEAFGGTMGRYPQYYAAYHELVRAGVRFPQRAESSAPIFTPPQTQPIVRNPQSYGSPDSRGEAVQSSVASDLPALSITEIRNARGLMDVLMEMLNALDPPSKEAVRQEVIMDLVEQCRSYKQQVVQLVNTTSDEELLGQGLSLNDDLDRVLAKHDAIASGLSVPRPPDKKKAPALLVDVNHEEDETEDDVERLARRSTKARPASQNQSSSQQKLLPPPPGLQVNAPTANIDLLSGDEYKSPTAATSQELIPTGPTTSNSLDSLSSHQGILALQPYSSPHQSQQQQQQPYMHPNGSIPGQMVASAQPGQFPSQGVLADQANSALQWTNPAGQSLSPQQQALVYGGEMNNFNAQAPRSPHGLPPAPWDVQDTENVPQIQNSTPTGQQFYQQQQSYQNNTPPGQQFYQQQQQYQNSIPPGPQFYPQQQLYQNSTPPGQQFYQQQQILASGQFRPGYSLVSQDEIMRRTQNLSLYDGRYNNSPYQMTPPYLQQPSMTSKPVKAEDRLFSDLVDLAKTKSKATSSSAGSL</sequence>
<dbReference type="Pfam" id="PF00790">
    <property type="entry name" value="VHS"/>
    <property type="match status" value="1"/>
</dbReference>
<evidence type="ECO:0000256" key="3">
    <source>
        <dbReference type="ARBA" id="ARBA00022448"/>
    </source>
</evidence>
<evidence type="ECO:0000259" key="8">
    <source>
        <dbReference type="PROSITE" id="PS50909"/>
    </source>
</evidence>
<dbReference type="SMART" id="SM00288">
    <property type="entry name" value="VHS"/>
    <property type="match status" value="1"/>
</dbReference>
<feature type="region of interest" description="Disordered" evidence="6">
    <location>
        <begin position="353"/>
        <end position="372"/>
    </location>
</feature>
<dbReference type="Gene3D" id="1.25.40.90">
    <property type="match status" value="1"/>
</dbReference>
<dbReference type="EMBL" id="GCKF01028288">
    <property type="protein sequence ID" value="JAG98101.1"/>
    <property type="molecule type" value="Transcribed_RNA"/>
</dbReference>
<dbReference type="SUPFAM" id="SSF48464">
    <property type="entry name" value="ENTH/VHS domain"/>
    <property type="match status" value="1"/>
</dbReference>
<feature type="compositionally biased region" description="Acidic residues" evidence="6">
    <location>
        <begin position="291"/>
        <end position="300"/>
    </location>
</feature>
<dbReference type="InterPro" id="IPR038425">
    <property type="entry name" value="GAT_sf"/>
</dbReference>
<evidence type="ECO:0000256" key="1">
    <source>
        <dbReference type="ARBA" id="ARBA00004170"/>
    </source>
</evidence>
<feature type="region of interest" description="Disordered" evidence="6">
    <location>
        <begin position="458"/>
        <end position="526"/>
    </location>
</feature>
<evidence type="ECO:0000259" key="7">
    <source>
        <dbReference type="PROSITE" id="PS50179"/>
    </source>
</evidence>
<dbReference type="CDD" id="cd14231">
    <property type="entry name" value="GAT_GGA-like_plant"/>
    <property type="match status" value="1"/>
</dbReference>
<dbReference type="Gene3D" id="1.20.58.160">
    <property type="match status" value="1"/>
</dbReference>
<evidence type="ECO:0000313" key="9">
    <source>
        <dbReference type="EMBL" id="JAG98101.1"/>
    </source>
</evidence>
<dbReference type="AlphaFoldDB" id="A0A0D6R5W6"/>
<dbReference type="InterPro" id="IPR014645">
    <property type="entry name" value="TOM1"/>
</dbReference>
<feature type="domain" description="VHS" evidence="7">
    <location>
        <begin position="9"/>
        <end position="139"/>
    </location>
</feature>
<dbReference type="InterPro" id="IPR044836">
    <property type="entry name" value="TOL_plant"/>
</dbReference>
<accession>A0A0D6R5W6</accession>
<feature type="domain" description="GAT" evidence="8">
    <location>
        <begin position="181"/>
        <end position="269"/>
    </location>
</feature>
<feature type="region of interest" description="Disordered" evidence="6">
    <location>
        <begin position="146"/>
        <end position="177"/>
    </location>
</feature>
<dbReference type="FunFam" id="1.25.40.90:FF:000028">
    <property type="entry name" value="TOM1-like protein 2"/>
    <property type="match status" value="1"/>
</dbReference>
<reference evidence="9" key="1">
    <citation type="submission" date="2015-03" db="EMBL/GenBank/DDBJ databases">
        <title>A transcriptome of Araucaria cunninghamii, an australian fine timber species.</title>
        <authorList>
            <person name="Jing Yi C.J.Y."/>
            <person name="Yin San L.Y.S."/>
            <person name="Abdul Karim S.S."/>
            <person name="Wan Azmi N.N."/>
            <person name="Hercus R.R."/>
            <person name="Croft L.L."/>
        </authorList>
    </citation>
    <scope>NUCLEOTIDE SEQUENCE</scope>
    <source>
        <strain evidence="9">MI0301</strain>
        <tissue evidence="9">Leaf</tissue>
    </source>
</reference>
<evidence type="ECO:0000256" key="6">
    <source>
        <dbReference type="SAM" id="MobiDB-lite"/>
    </source>
</evidence>
<dbReference type="GO" id="GO:0043130">
    <property type="term" value="F:ubiquitin binding"/>
    <property type="evidence" value="ECO:0007669"/>
    <property type="project" value="InterPro"/>
</dbReference>
<protein>
    <recommendedName>
        <fullName evidence="10">VHS domain-containing protein</fullName>
    </recommendedName>
</protein>
<keyword evidence="3" id="KW-0813">Transport</keyword>
<organism evidence="9">
    <name type="scientific">Araucaria cunninghamii</name>
    <name type="common">Hoop pine</name>
    <name type="synonym">Moreton Bay pine</name>
    <dbReference type="NCBI Taxonomy" id="56994"/>
    <lineage>
        <taxon>Eukaryota</taxon>
        <taxon>Viridiplantae</taxon>
        <taxon>Streptophyta</taxon>
        <taxon>Embryophyta</taxon>
        <taxon>Tracheophyta</taxon>
        <taxon>Spermatophyta</taxon>
        <taxon>Pinopsida</taxon>
        <taxon>Pinidae</taxon>
        <taxon>Conifers II</taxon>
        <taxon>Araucariales</taxon>
        <taxon>Araucariaceae</taxon>
        <taxon>Araucaria</taxon>
    </lineage>
</organism>
<feature type="compositionally biased region" description="Low complexity" evidence="6">
    <location>
        <begin position="312"/>
        <end position="324"/>
    </location>
</feature>
<feature type="compositionally biased region" description="Polar residues" evidence="6">
    <location>
        <begin position="155"/>
        <end position="166"/>
    </location>
</feature>
<name>A0A0D6R5W6_ARACU</name>
<dbReference type="GO" id="GO:0005737">
    <property type="term" value="C:cytoplasm"/>
    <property type="evidence" value="ECO:0007669"/>
    <property type="project" value="UniProtKB-ARBA"/>
</dbReference>
<feature type="compositionally biased region" description="Low complexity" evidence="6">
    <location>
        <begin position="385"/>
        <end position="399"/>
    </location>
</feature>
<feature type="compositionally biased region" description="Low complexity" evidence="6">
    <location>
        <begin position="494"/>
        <end position="504"/>
    </location>
</feature>
<dbReference type="PIRSF" id="PIRSF036948">
    <property type="entry name" value="TOM1"/>
    <property type="match status" value="1"/>
</dbReference>
<dbReference type="InterPro" id="IPR004152">
    <property type="entry name" value="GAT_dom"/>
</dbReference>
<comment type="similarity">
    <text evidence="2">Belongs to the TOM1 family.</text>
</comment>
<dbReference type="PANTHER" id="PTHR45898">
    <property type="entry name" value="TOM1-LIKE PROTEIN"/>
    <property type="match status" value="1"/>
</dbReference>
<comment type="subcellular location">
    <subcellularLocation>
        <location evidence="1">Membrane</location>
        <topology evidence="1">Peripheral membrane protein</topology>
    </subcellularLocation>
</comment>
<dbReference type="PANTHER" id="PTHR45898:SF4">
    <property type="entry name" value="TARGET OF MYB PROTEIN 1"/>
    <property type="match status" value="1"/>
</dbReference>
<dbReference type="SUPFAM" id="SSF89009">
    <property type="entry name" value="GAT-like domain"/>
    <property type="match status" value="1"/>
</dbReference>
<dbReference type="PROSITE" id="PS50179">
    <property type="entry name" value="VHS"/>
    <property type="match status" value="1"/>
</dbReference>
<dbReference type="GO" id="GO:0035091">
    <property type="term" value="F:phosphatidylinositol binding"/>
    <property type="evidence" value="ECO:0007669"/>
    <property type="project" value="InterPro"/>
</dbReference>
<dbReference type="GO" id="GO:0016020">
    <property type="term" value="C:membrane"/>
    <property type="evidence" value="ECO:0007669"/>
    <property type="project" value="UniProtKB-SubCell"/>
</dbReference>
<dbReference type="GO" id="GO:0043328">
    <property type="term" value="P:protein transport to vacuole involved in ubiquitin-dependent protein catabolic process via the multivesicular body sorting pathway"/>
    <property type="evidence" value="ECO:0007669"/>
    <property type="project" value="InterPro"/>
</dbReference>
<proteinExistence type="inferred from homology"/>
<dbReference type="CDD" id="cd03561">
    <property type="entry name" value="VHS"/>
    <property type="match status" value="1"/>
</dbReference>
<keyword evidence="5" id="KW-0472">Membrane</keyword>
<evidence type="ECO:0000256" key="4">
    <source>
        <dbReference type="ARBA" id="ARBA00022927"/>
    </source>
</evidence>
<evidence type="ECO:0008006" key="10">
    <source>
        <dbReference type="Google" id="ProtNLM"/>
    </source>
</evidence>
<feature type="region of interest" description="Disordered" evidence="6">
    <location>
        <begin position="385"/>
        <end position="422"/>
    </location>
</feature>
<dbReference type="InterPro" id="IPR008942">
    <property type="entry name" value="ENTH_VHS"/>
</dbReference>
<dbReference type="InterPro" id="IPR002014">
    <property type="entry name" value="VHS_dom"/>
</dbReference>
<dbReference type="PROSITE" id="PS50909">
    <property type="entry name" value="GAT"/>
    <property type="match status" value="1"/>
</dbReference>
<keyword evidence="4" id="KW-0653">Protein transport</keyword>
<feature type="compositionally biased region" description="Polar residues" evidence="6">
    <location>
        <begin position="480"/>
        <end position="493"/>
    </location>
</feature>